<name>A0A811R2Y4_9POAL</name>
<dbReference type="AlphaFoldDB" id="A0A811R2Y4"/>
<proteinExistence type="predicted"/>
<organism evidence="3 4">
    <name type="scientific">Miscanthus lutarioriparius</name>
    <dbReference type="NCBI Taxonomy" id="422564"/>
    <lineage>
        <taxon>Eukaryota</taxon>
        <taxon>Viridiplantae</taxon>
        <taxon>Streptophyta</taxon>
        <taxon>Embryophyta</taxon>
        <taxon>Tracheophyta</taxon>
        <taxon>Spermatophyta</taxon>
        <taxon>Magnoliopsida</taxon>
        <taxon>Liliopsida</taxon>
        <taxon>Poales</taxon>
        <taxon>Poaceae</taxon>
        <taxon>PACMAD clade</taxon>
        <taxon>Panicoideae</taxon>
        <taxon>Andropogonodae</taxon>
        <taxon>Andropogoneae</taxon>
        <taxon>Saccharinae</taxon>
        <taxon>Miscanthus</taxon>
    </lineage>
</organism>
<dbReference type="OrthoDB" id="658163at2759"/>
<evidence type="ECO:0000313" key="3">
    <source>
        <dbReference type="EMBL" id="CAD6264192.1"/>
    </source>
</evidence>
<protein>
    <submittedName>
        <fullName evidence="3">Uncharacterized protein</fullName>
    </submittedName>
</protein>
<feature type="transmembrane region" description="Helical" evidence="2">
    <location>
        <begin position="147"/>
        <end position="167"/>
    </location>
</feature>
<dbReference type="EMBL" id="CAJGYO010000012">
    <property type="protein sequence ID" value="CAD6264192.1"/>
    <property type="molecule type" value="Genomic_DNA"/>
</dbReference>
<sequence length="183" mass="21099">MWRKFYRCNNDNALYGLGNLEGSRLSFLRDGTRCDFFRWQASYVVLLIREGFVTNSDQVTDFIMIALNDHSKALESLTTSIRDTKRKLDNLEEFMKQELVVMKQELDKLKAAMVENEENKKSMDSALELMKGDLQKLEGSTTVKPRMLGMCSLGLLLLVILIGWFLMGLKNGEEKFMRLVLNP</sequence>
<keyword evidence="2" id="KW-0812">Transmembrane</keyword>
<gene>
    <name evidence="3" type="ORF">NCGR_LOCUS47497</name>
</gene>
<keyword evidence="2" id="KW-1133">Transmembrane helix</keyword>
<dbReference type="Proteomes" id="UP000604825">
    <property type="component" value="Unassembled WGS sequence"/>
</dbReference>
<comment type="caution">
    <text evidence="3">The sequence shown here is derived from an EMBL/GenBank/DDBJ whole genome shotgun (WGS) entry which is preliminary data.</text>
</comment>
<reference evidence="3" key="1">
    <citation type="submission" date="2020-10" db="EMBL/GenBank/DDBJ databases">
        <authorList>
            <person name="Han B."/>
            <person name="Lu T."/>
            <person name="Zhao Q."/>
            <person name="Huang X."/>
            <person name="Zhao Y."/>
        </authorList>
    </citation>
    <scope>NUCLEOTIDE SEQUENCE</scope>
</reference>
<evidence type="ECO:0000256" key="2">
    <source>
        <dbReference type="SAM" id="Phobius"/>
    </source>
</evidence>
<evidence type="ECO:0000313" key="4">
    <source>
        <dbReference type="Proteomes" id="UP000604825"/>
    </source>
</evidence>
<feature type="coiled-coil region" evidence="1">
    <location>
        <begin position="67"/>
        <end position="126"/>
    </location>
</feature>
<keyword evidence="4" id="KW-1185">Reference proteome</keyword>
<keyword evidence="1" id="KW-0175">Coiled coil</keyword>
<accession>A0A811R2Y4</accession>
<evidence type="ECO:0000256" key="1">
    <source>
        <dbReference type="SAM" id="Coils"/>
    </source>
</evidence>
<keyword evidence="2" id="KW-0472">Membrane</keyword>